<name>A0A0E9XX20_ANGAN</name>
<sequence length="29" mass="3510">MFAEITSPDSTRFQIHDKYKPSLVFRFFT</sequence>
<protein>
    <submittedName>
        <fullName evidence="1">Uncharacterized protein</fullName>
    </submittedName>
</protein>
<organism evidence="1">
    <name type="scientific">Anguilla anguilla</name>
    <name type="common">European freshwater eel</name>
    <name type="synonym">Muraena anguilla</name>
    <dbReference type="NCBI Taxonomy" id="7936"/>
    <lineage>
        <taxon>Eukaryota</taxon>
        <taxon>Metazoa</taxon>
        <taxon>Chordata</taxon>
        <taxon>Craniata</taxon>
        <taxon>Vertebrata</taxon>
        <taxon>Euteleostomi</taxon>
        <taxon>Actinopterygii</taxon>
        <taxon>Neopterygii</taxon>
        <taxon>Teleostei</taxon>
        <taxon>Anguilliformes</taxon>
        <taxon>Anguillidae</taxon>
        <taxon>Anguilla</taxon>
    </lineage>
</organism>
<dbReference type="EMBL" id="GBXM01002349">
    <property type="protein sequence ID" value="JAI06229.1"/>
    <property type="molecule type" value="Transcribed_RNA"/>
</dbReference>
<dbReference type="AlphaFoldDB" id="A0A0E9XX20"/>
<evidence type="ECO:0000313" key="1">
    <source>
        <dbReference type="EMBL" id="JAI06229.1"/>
    </source>
</evidence>
<accession>A0A0E9XX20</accession>
<proteinExistence type="predicted"/>
<reference evidence="1" key="2">
    <citation type="journal article" date="2015" name="Fish Shellfish Immunol.">
        <title>Early steps in the European eel (Anguilla anguilla)-Vibrio vulnificus interaction in the gills: Role of the RtxA13 toxin.</title>
        <authorList>
            <person name="Callol A."/>
            <person name="Pajuelo D."/>
            <person name="Ebbesson L."/>
            <person name="Teles M."/>
            <person name="MacKenzie S."/>
            <person name="Amaro C."/>
        </authorList>
    </citation>
    <scope>NUCLEOTIDE SEQUENCE</scope>
</reference>
<reference evidence="1" key="1">
    <citation type="submission" date="2014-11" db="EMBL/GenBank/DDBJ databases">
        <authorList>
            <person name="Amaro Gonzalez C."/>
        </authorList>
    </citation>
    <scope>NUCLEOTIDE SEQUENCE</scope>
</reference>